<evidence type="ECO:0000256" key="4">
    <source>
        <dbReference type="ARBA" id="ARBA00022842"/>
    </source>
</evidence>
<protein>
    <submittedName>
        <fullName evidence="6">HAD family phosphatase</fullName>
    </submittedName>
</protein>
<comment type="similarity">
    <text evidence="2">Belongs to the HAD-like hydrolase superfamily. CbbY/CbbZ/Gph/YieH family.</text>
</comment>
<evidence type="ECO:0000256" key="2">
    <source>
        <dbReference type="ARBA" id="ARBA00006171"/>
    </source>
</evidence>
<dbReference type="GO" id="GO:0046872">
    <property type="term" value="F:metal ion binding"/>
    <property type="evidence" value="ECO:0007669"/>
    <property type="project" value="UniProtKB-KW"/>
</dbReference>
<comment type="cofactor">
    <cofactor evidence="1">
        <name>Mg(2+)</name>
        <dbReference type="ChEBI" id="CHEBI:18420"/>
    </cofactor>
</comment>
<dbReference type="InterPro" id="IPR036412">
    <property type="entry name" value="HAD-like_sf"/>
</dbReference>
<dbReference type="SFLD" id="SFLDG01129">
    <property type="entry name" value="C1.5:_HAD__Beta-PGM__Phosphata"/>
    <property type="match status" value="1"/>
</dbReference>
<reference evidence="6" key="1">
    <citation type="submission" date="2024-06" db="EMBL/GenBank/DDBJ databases">
        <title>Draft Genome Sequence of Deinococcus sonorensis Type Strain KR-87, a Biofilm Producing Representative of the Genus Deinococcus.</title>
        <authorList>
            <person name="Boren L.S."/>
            <person name="Grosso R.A."/>
            <person name="Hugenberg-Cox A.N."/>
            <person name="Hill J.T.E."/>
            <person name="Albert C.M."/>
            <person name="Tuohy J.M."/>
        </authorList>
    </citation>
    <scope>NUCLEOTIDE SEQUENCE</scope>
    <source>
        <strain evidence="6">KR-87</strain>
    </source>
</reference>
<dbReference type="KEGG" id="dsc:ABOD76_09455"/>
<dbReference type="RefSeq" id="WP_350244585.1">
    <property type="nucleotide sequence ID" value="NZ_CP158299.1"/>
</dbReference>
<keyword evidence="4" id="KW-0460">Magnesium</keyword>
<evidence type="ECO:0000256" key="3">
    <source>
        <dbReference type="ARBA" id="ARBA00022723"/>
    </source>
</evidence>
<dbReference type="PANTHER" id="PTHR46193:SF18">
    <property type="entry name" value="HEXITOL PHOSPHATASE B"/>
    <property type="match status" value="1"/>
</dbReference>
<dbReference type="InterPro" id="IPR023214">
    <property type="entry name" value="HAD_sf"/>
</dbReference>
<dbReference type="Gene3D" id="3.40.50.1000">
    <property type="entry name" value="HAD superfamily/HAD-like"/>
    <property type="match status" value="1"/>
</dbReference>
<dbReference type="CDD" id="cd07505">
    <property type="entry name" value="HAD_BPGM-like"/>
    <property type="match status" value="1"/>
</dbReference>
<dbReference type="SUPFAM" id="SSF56784">
    <property type="entry name" value="HAD-like"/>
    <property type="match status" value="1"/>
</dbReference>
<evidence type="ECO:0000256" key="5">
    <source>
        <dbReference type="ARBA" id="ARBA00023277"/>
    </source>
</evidence>
<dbReference type="Pfam" id="PF00702">
    <property type="entry name" value="Hydrolase"/>
    <property type="match status" value="1"/>
</dbReference>
<gene>
    <name evidence="6" type="ORF">ABOD76_09455</name>
</gene>
<organism evidence="6">
    <name type="scientific">Deinococcus sonorensis KR-87</name>
    <dbReference type="NCBI Taxonomy" id="694439"/>
    <lineage>
        <taxon>Bacteria</taxon>
        <taxon>Thermotogati</taxon>
        <taxon>Deinococcota</taxon>
        <taxon>Deinococci</taxon>
        <taxon>Deinococcales</taxon>
        <taxon>Deinococcaceae</taxon>
        <taxon>Deinococcus</taxon>
    </lineage>
</organism>
<dbReference type="InterPro" id="IPR023198">
    <property type="entry name" value="PGP-like_dom2"/>
</dbReference>
<evidence type="ECO:0000256" key="1">
    <source>
        <dbReference type="ARBA" id="ARBA00001946"/>
    </source>
</evidence>
<dbReference type="PANTHER" id="PTHR46193">
    <property type="entry name" value="6-PHOSPHOGLUCONATE PHOSPHATASE"/>
    <property type="match status" value="1"/>
</dbReference>
<name>A0AAU7UDM8_9DEIO</name>
<dbReference type="Gene3D" id="1.10.150.240">
    <property type="entry name" value="Putative phosphatase, domain 2"/>
    <property type="match status" value="1"/>
</dbReference>
<keyword evidence="5" id="KW-0119">Carbohydrate metabolism</keyword>
<sequence>MNRVPSAVLFDMDGVMTDNNHFHRQAWKEQARALLGLELSEHDLDTKVDGGRNPEIMERLTGVAPDPAFAAQFHVAKEEQYRALARGQLVAVPGLLEYLKALQDRSIPAVIVTSSDVLNTDFVMEALQIAPYFAGRIMGEMVERGKPDPQPYQMGAALLGLDPRTCLAHEDAVNGVRSAAGAGCRVVALTTTQRPEVLLQAGAALAVPDFTGWAGWLEG</sequence>
<dbReference type="InterPro" id="IPR051600">
    <property type="entry name" value="Beta-PGM-like"/>
</dbReference>
<dbReference type="EMBL" id="CP158299">
    <property type="protein sequence ID" value="XBV86515.1"/>
    <property type="molecule type" value="Genomic_DNA"/>
</dbReference>
<proteinExistence type="inferred from homology"/>
<dbReference type="SFLD" id="SFLDS00003">
    <property type="entry name" value="Haloacid_Dehalogenase"/>
    <property type="match status" value="1"/>
</dbReference>
<dbReference type="GO" id="GO:0003824">
    <property type="term" value="F:catalytic activity"/>
    <property type="evidence" value="ECO:0007669"/>
    <property type="project" value="UniProtKB-ARBA"/>
</dbReference>
<dbReference type="NCBIfam" id="TIGR01509">
    <property type="entry name" value="HAD-SF-IA-v3"/>
    <property type="match status" value="1"/>
</dbReference>
<evidence type="ECO:0000313" key="6">
    <source>
        <dbReference type="EMBL" id="XBV86515.1"/>
    </source>
</evidence>
<dbReference type="InterPro" id="IPR006439">
    <property type="entry name" value="HAD-SF_hydro_IA"/>
</dbReference>
<keyword evidence="3" id="KW-0479">Metal-binding</keyword>
<dbReference type="AlphaFoldDB" id="A0AAU7UDM8"/>
<accession>A0AAU7UDM8</accession>